<keyword evidence="1" id="KW-0436">Ligase</keyword>
<dbReference type="RefSeq" id="WP_209614995.1">
    <property type="nucleotide sequence ID" value="NZ_JAGJRS010000004.1"/>
</dbReference>
<dbReference type="EMBL" id="JAGJRS010000004">
    <property type="protein sequence ID" value="MBP1473066.1"/>
    <property type="molecule type" value="Genomic_DNA"/>
</dbReference>
<dbReference type="Proteomes" id="UP000823790">
    <property type="component" value="Unassembled WGS sequence"/>
</dbReference>
<feature type="domain" description="AMP-dependent synthetase/ligase" evidence="2">
    <location>
        <begin position="23"/>
        <end position="312"/>
    </location>
</feature>
<comment type="caution">
    <text evidence="3">The sequence shown here is derived from an EMBL/GenBank/DDBJ whole genome shotgun (WGS) entry which is preliminary data.</text>
</comment>
<evidence type="ECO:0000313" key="3">
    <source>
        <dbReference type="EMBL" id="MBP1473066.1"/>
    </source>
</evidence>
<dbReference type="InterPro" id="IPR050237">
    <property type="entry name" value="ATP-dep_AMP-bd_enzyme"/>
</dbReference>
<protein>
    <submittedName>
        <fullName evidence="3">Acyl-CoA synthetase</fullName>
    </submittedName>
</protein>
<dbReference type="Gene3D" id="3.40.50.12780">
    <property type="entry name" value="N-terminal domain of ligase-like"/>
    <property type="match status" value="1"/>
</dbReference>
<evidence type="ECO:0000259" key="2">
    <source>
        <dbReference type="Pfam" id="PF00501"/>
    </source>
</evidence>
<dbReference type="InterPro" id="IPR000873">
    <property type="entry name" value="AMP-dep_synth/lig_dom"/>
</dbReference>
<dbReference type="PANTHER" id="PTHR43767">
    <property type="entry name" value="LONG-CHAIN-FATTY-ACID--COA LIGASE"/>
    <property type="match status" value="1"/>
</dbReference>
<evidence type="ECO:0000313" key="4">
    <source>
        <dbReference type="Proteomes" id="UP000823790"/>
    </source>
</evidence>
<keyword evidence="4" id="KW-1185">Reference proteome</keyword>
<sequence>MAIVYDTFQREAPQRLALLHADTPERVLAWRDGAPVSAAQFLAHVRQVAASLPSAGAAVNLCEDRYAFLVAFCAIVLRGQTNLLPSSRAPQAVDEVMAAHPGCYALGEQALDPAPTGYHRMPALSAMATLEEAVESWPQIPADQVVAIGYTSGSTGVPSANLKTWRSFHASNAGNLSMLRAAVGEGFTAVATVPPQHMYGMEMSVLLPLLGGVGVHAGRPFFPADVASTLADVPEPRVLVTTPVHLRALVESGIALPPLAAMVSATAPMPIELAQAAEARFDAPLLEVFGSTETCVFASRRTTREEDWALYPDVQLHPQPDGTQVDAPQLDVPRLLADIVSLSADGRAFRLRGRQADMLEIAGKRASLGDLTRRLLAIAGVEDGVVFQLDGGDALGVHRIAALAVAPGLDEHTILDTLRRAIDPVFLPRPLLKVAALPRNETGKLPRAALLELLARHHTHP</sequence>
<gene>
    <name evidence="3" type="ORF">J7I44_02070</name>
</gene>
<dbReference type="InterPro" id="IPR045851">
    <property type="entry name" value="AMP-bd_C_sf"/>
</dbReference>
<dbReference type="Gene3D" id="3.30.300.30">
    <property type="match status" value="1"/>
</dbReference>
<dbReference type="SUPFAM" id="SSF56801">
    <property type="entry name" value="Acetyl-CoA synthetase-like"/>
    <property type="match status" value="1"/>
</dbReference>
<accession>A0ABS4DJ42</accession>
<dbReference type="PANTHER" id="PTHR43767:SF8">
    <property type="entry name" value="LONG-CHAIN-FATTY-ACID--COA LIGASE"/>
    <property type="match status" value="1"/>
</dbReference>
<evidence type="ECO:0000256" key="1">
    <source>
        <dbReference type="ARBA" id="ARBA00022598"/>
    </source>
</evidence>
<organism evidence="3 4">
    <name type="scientific">Frateuria flava</name>
    <dbReference type="NCBI Taxonomy" id="2821489"/>
    <lineage>
        <taxon>Bacteria</taxon>
        <taxon>Pseudomonadati</taxon>
        <taxon>Pseudomonadota</taxon>
        <taxon>Gammaproteobacteria</taxon>
        <taxon>Lysobacterales</taxon>
        <taxon>Rhodanobacteraceae</taxon>
        <taxon>Frateuria</taxon>
    </lineage>
</organism>
<reference evidence="3 4" key="1">
    <citation type="submission" date="2021-04" db="EMBL/GenBank/DDBJ databases">
        <authorList>
            <person name="Huq M.A."/>
        </authorList>
    </citation>
    <scope>NUCLEOTIDE SEQUENCE [LARGE SCALE GENOMIC DNA]</scope>
    <source>
        <strain evidence="3 4">MAH-13</strain>
    </source>
</reference>
<proteinExistence type="predicted"/>
<dbReference type="InterPro" id="IPR042099">
    <property type="entry name" value="ANL_N_sf"/>
</dbReference>
<name>A0ABS4DJ42_9GAMM</name>
<dbReference type="Pfam" id="PF00501">
    <property type="entry name" value="AMP-binding"/>
    <property type="match status" value="1"/>
</dbReference>